<dbReference type="STRING" id="436010.A0A166WCD5"/>
<accession>A0A166WCD5</accession>
<gene>
    <name evidence="3" type="ORF">FIBSPDRAFT_1036147</name>
</gene>
<dbReference type="SUPFAM" id="SSF47113">
    <property type="entry name" value="Histone-fold"/>
    <property type="match status" value="1"/>
</dbReference>
<feature type="compositionally biased region" description="Acidic residues" evidence="1">
    <location>
        <begin position="23"/>
        <end position="40"/>
    </location>
</feature>
<feature type="region of interest" description="Disordered" evidence="1">
    <location>
        <begin position="1"/>
        <end position="70"/>
    </location>
</feature>
<feature type="compositionally biased region" description="Polar residues" evidence="1">
    <location>
        <begin position="10"/>
        <end position="20"/>
    </location>
</feature>
<dbReference type="AlphaFoldDB" id="A0A166WCD5"/>
<feature type="domain" description="Transcription factor CBF/NF-Y/archaeal histone" evidence="2">
    <location>
        <begin position="66"/>
        <end position="126"/>
    </location>
</feature>
<dbReference type="Pfam" id="PF00808">
    <property type="entry name" value="CBFD_NFYB_HMF"/>
    <property type="match status" value="1"/>
</dbReference>
<reference evidence="3 4" key="1">
    <citation type="journal article" date="2016" name="Mol. Biol. Evol.">
        <title>Comparative Genomics of Early-Diverging Mushroom-Forming Fungi Provides Insights into the Origins of Lignocellulose Decay Capabilities.</title>
        <authorList>
            <person name="Nagy L.G."/>
            <person name="Riley R."/>
            <person name="Tritt A."/>
            <person name="Adam C."/>
            <person name="Daum C."/>
            <person name="Floudas D."/>
            <person name="Sun H."/>
            <person name="Yadav J.S."/>
            <person name="Pangilinan J."/>
            <person name="Larsson K.H."/>
            <person name="Matsuura K."/>
            <person name="Barry K."/>
            <person name="Labutti K."/>
            <person name="Kuo R."/>
            <person name="Ohm R.A."/>
            <person name="Bhattacharya S.S."/>
            <person name="Shirouzu T."/>
            <person name="Yoshinaga Y."/>
            <person name="Martin F.M."/>
            <person name="Grigoriev I.V."/>
            <person name="Hibbett D.S."/>
        </authorList>
    </citation>
    <scope>NUCLEOTIDE SEQUENCE [LARGE SCALE GENOMIC DNA]</scope>
    <source>
        <strain evidence="3 4">CBS 109695</strain>
    </source>
</reference>
<feature type="compositionally biased region" description="Polar residues" evidence="1">
    <location>
        <begin position="179"/>
        <end position="190"/>
    </location>
</feature>
<dbReference type="Proteomes" id="UP000076532">
    <property type="component" value="Unassembled WGS sequence"/>
</dbReference>
<organism evidence="3 4">
    <name type="scientific">Athelia psychrophila</name>
    <dbReference type="NCBI Taxonomy" id="1759441"/>
    <lineage>
        <taxon>Eukaryota</taxon>
        <taxon>Fungi</taxon>
        <taxon>Dikarya</taxon>
        <taxon>Basidiomycota</taxon>
        <taxon>Agaricomycotina</taxon>
        <taxon>Agaricomycetes</taxon>
        <taxon>Agaricomycetidae</taxon>
        <taxon>Atheliales</taxon>
        <taxon>Atheliaceae</taxon>
        <taxon>Athelia</taxon>
    </lineage>
</organism>
<dbReference type="Gene3D" id="1.10.20.10">
    <property type="entry name" value="Histone, subunit A"/>
    <property type="match status" value="1"/>
</dbReference>
<feature type="region of interest" description="Disordered" evidence="1">
    <location>
        <begin position="179"/>
        <end position="333"/>
    </location>
</feature>
<proteinExistence type="predicted"/>
<sequence>MASMSMEPSFVTNLTPSDQQMDFYEEEEVDQLDSDSEAGDQPDVSSASSKGYNRAEGKRTPGQTLLPPERLESIVSAGGAMTLSMSKEASYLVSIAAEEFIKRISQAAQHQAATQRRPSVSYTDLSLTTLQYPEFMFLQDTIPHPMSLSDALERREMKEKEDWDTDPAVSTSALVQPMASLSTAPSNQSFAPKAKIKARPSNGNGKEKANGSASAARKDGKKRGRAETSGDANEAVRASSRANRGTRAAPREEWPDVHPAEPVSHSPTSNGGTLAVGVSPYRYARQPQWAAGQVTMRSDDFVEDPHSRRVEQYVPPPPREENDGWTGGQFGTGFLQEQPFAARPAPNPGRTIYSQQQ</sequence>
<dbReference type="GO" id="GO:0046982">
    <property type="term" value="F:protein heterodimerization activity"/>
    <property type="evidence" value="ECO:0007669"/>
    <property type="project" value="InterPro"/>
</dbReference>
<dbReference type="EMBL" id="KV417482">
    <property type="protein sequence ID" value="KZP33611.1"/>
    <property type="molecule type" value="Genomic_DNA"/>
</dbReference>
<protein>
    <recommendedName>
        <fullName evidence="2">Transcription factor CBF/NF-Y/archaeal histone domain-containing protein</fullName>
    </recommendedName>
</protein>
<dbReference type="InterPro" id="IPR009072">
    <property type="entry name" value="Histone-fold"/>
</dbReference>
<feature type="compositionally biased region" description="Basic and acidic residues" evidence="1">
    <location>
        <begin position="297"/>
        <end position="311"/>
    </location>
</feature>
<feature type="compositionally biased region" description="Basic and acidic residues" evidence="1">
    <location>
        <begin position="249"/>
        <end position="259"/>
    </location>
</feature>
<evidence type="ECO:0000313" key="4">
    <source>
        <dbReference type="Proteomes" id="UP000076532"/>
    </source>
</evidence>
<keyword evidence="4" id="KW-1185">Reference proteome</keyword>
<dbReference type="OrthoDB" id="636685at2759"/>
<evidence type="ECO:0000313" key="3">
    <source>
        <dbReference type="EMBL" id="KZP33611.1"/>
    </source>
</evidence>
<evidence type="ECO:0000259" key="2">
    <source>
        <dbReference type="Pfam" id="PF00808"/>
    </source>
</evidence>
<evidence type="ECO:0000256" key="1">
    <source>
        <dbReference type="SAM" id="MobiDB-lite"/>
    </source>
</evidence>
<dbReference type="InterPro" id="IPR003958">
    <property type="entry name" value="CBFA_NFYB_domain"/>
</dbReference>
<name>A0A166WCD5_9AGAM</name>